<dbReference type="PANTHER" id="PTHR24050:SF27">
    <property type="entry name" value="FIBRILLIN-1"/>
    <property type="match status" value="1"/>
</dbReference>
<dbReference type="Pfam" id="PF07645">
    <property type="entry name" value="EGF_CA"/>
    <property type="match status" value="2"/>
</dbReference>
<dbReference type="EMBL" id="CASHTH010002700">
    <property type="protein sequence ID" value="CAI8033857.1"/>
    <property type="molecule type" value="Genomic_DNA"/>
</dbReference>
<dbReference type="SMART" id="SM00179">
    <property type="entry name" value="EGF_CA"/>
    <property type="match status" value="2"/>
</dbReference>
<comment type="caution">
    <text evidence="5">Lacks conserved residue(s) required for the propagation of feature annotation.</text>
</comment>
<dbReference type="SUPFAM" id="SSF57196">
    <property type="entry name" value="EGF/Laminin"/>
    <property type="match status" value="2"/>
</dbReference>
<keyword evidence="2" id="KW-0732">Signal</keyword>
<keyword evidence="3" id="KW-0677">Repeat</keyword>
<sequence length="1210" mass="135003">MDYVNFRESASVLKDGLMKTVRERYVSHLVSMEGAMSTLDTVTALLDTLVPRAVKILMSVREGAMTAVRSVSTLLDHTTATVSVAFSWANSTHCGDIDECSEGIDECNKSGPTPSRCINTEGSYRCTCDEHVGYRLATDNITCKDVDECEENIHVCTEICVNTPGSYSCSCPEGYVLEDDETSCSEDCWSQVVAVQMIMSHYPVLGAPLGQYHCCHHVSGVLPNVEVTRANGAVFAKSGDLSLPTSVSGLRATSPSECKVCSECNNADPTCYCYVHTQQDTAEFLQTRALAFTYISQIKSLLPPWLELLVDLQMSLESSGSTKNDLFAPITRPSEPVSSFEGCDKLTNLEGSRYSVLRYDKTLSAVIDSQRYDYRESTETGDVMCFAVDLCHESESPVHMQISQPINDILVYQYLRGFTDRQWNILLNTVSVFKQSVTQSSSDTFWNGMEMMSLPDVKVDISVNTELELQFNEGGLNFMVEFSGDASFEYRERQGTLEGQITLVASSKIDGTEQSFHLNSYDRTTNAYFYIEGGGDPCKSKTGLSFEASYQPQPGELFFTRLLRFTEITQSCSFSAFLPITSDYRALGLSLHTECPLLAIGHLILPEMSHTITFIGSENPNCFTSNFLEVPDPALVIESELVNDRLPLGNIFELQANSTGPDVVTVFGREDSGPVSQFHSVQVTLFGGVFESEATVRNDQLTISTSSGSVFGYPAELTITAPSNKTDWQDLELTVDGSLLSGSGSFVESLSEVVTKKLRMLAESANSRREVAQMSLNQSEKRLLVVEVQYNEAVANVSLAEQRRDSQSELVKETTMKLQQVQREFNDSRDELQELVDIDKQCTEEVCRDVCMPGEVCRNCSMPTFIEKTGKCPITVKEVRNIRVPPFFVTRTTWMFVTQCRLDDNRVCIEEDCPVGVDKVCYGKCVPVFESRLPVYYWRMSNAPEGSSDAQGVGDEARELFQQLVEARRNRSLAQTSKRRAGVEYEIYKQRVDQLAMSLERLQKANDNSETVYDRTLEEVEPILRIFESGNDSGYQNVFSINGVTFNTKLTDSPTSLAFNLIDNSGAEYRESYLYISTQSEAVNLERMGDGIIDTAFIGDSKRSTWLQTRLRRQTSADLTPRQIFASRCTHISNTQLFFAEIHARLTEIEENINTSREGAGGLSESLSEDGPQEDEEFAAYLDLIRDYENLSMEALRVLESTIFSEWQAT</sequence>
<reference evidence="8" key="1">
    <citation type="submission" date="2023-03" db="EMBL/GenBank/DDBJ databases">
        <authorList>
            <person name="Steffen K."/>
            <person name="Cardenas P."/>
        </authorList>
    </citation>
    <scope>NUCLEOTIDE SEQUENCE</scope>
</reference>
<dbReference type="Gene3D" id="2.10.25.10">
    <property type="entry name" value="Laminin"/>
    <property type="match status" value="2"/>
</dbReference>
<dbReference type="GO" id="GO:0005509">
    <property type="term" value="F:calcium ion binding"/>
    <property type="evidence" value="ECO:0007669"/>
    <property type="project" value="InterPro"/>
</dbReference>
<dbReference type="SMART" id="SM00181">
    <property type="entry name" value="EGF"/>
    <property type="match status" value="2"/>
</dbReference>
<gene>
    <name evidence="8" type="ORF">GBAR_LOCUS19095</name>
</gene>
<dbReference type="GO" id="GO:0005576">
    <property type="term" value="C:extracellular region"/>
    <property type="evidence" value="ECO:0007669"/>
    <property type="project" value="UniProtKB-SubCell"/>
</dbReference>
<comment type="caution">
    <text evidence="8">The sequence shown here is derived from an EMBL/GenBank/DDBJ whole genome shotgun (WGS) entry which is preliminary data.</text>
</comment>
<evidence type="ECO:0000259" key="7">
    <source>
        <dbReference type="PROSITE" id="PS50026"/>
    </source>
</evidence>
<dbReference type="FunFam" id="2.10.25.10:FF:000010">
    <property type="entry name" value="Pro-epidermal growth factor"/>
    <property type="match status" value="1"/>
</dbReference>
<evidence type="ECO:0000256" key="3">
    <source>
        <dbReference type="ARBA" id="ARBA00022737"/>
    </source>
</evidence>
<dbReference type="PROSITE" id="PS00010">
    <property type="entry name" value="ASX_HYDROXYL"/>
    <property type="match status" value="1"/>
</dbReference>
<dbReference type="InterPro" id="IPR018097">
    <property type="entry name" value="EGF_Ca-bd_CS"/>
</dbReference>
<dbReference type="PROSITE" id="PS50026">
    <property type="entry name" value="EGF_3"/>
    <property type="match status" value="1"/>
</dbReference>
<evidence type="ECO:0000256" key="4">
    <source>
        <dbReference type="ARBA" id="ARBA00023157"/>
    </source>
</evidence>
<proteinExistence type="predicted"/>
<dbReference type="InterPro" id="IPR000152">
    <property type="entry name" value="EGF-type_Asp/Asn_hydroxyl_site"/>
</dbReference>
<dbReference type="CDD" id="cd00054">
    <property type="entry name" value="EGF_CA"/>
    <property type="match status" value="2"/>
</dbReference>
<evidence type="ECO:0000256" key="2">
    <source>
        <dbReference type="ARBA" id="ARBA00022729"/>
    </source>
</evidence>
<keyword evidence="9" id="KW-1185">Reference proteome</keyword>
<dbReference type="PROSITE" id="PS01187">
    <property type="entry name" value="EGF_CA"/>
    <property type="match status" value="1"/>
</dbReference>
<evidence type="ECO:0000256" key="1">
    <source>
        <dbReference type="ARBA" id="ARBA00022536"/>
    </source>
</evidence>
<accession>A0AA35SRE8</accession>
<dbReference type="InterPro" id="IPR052235">
    <property type="entry name" value="Nephronectin_domain"/>
</dbReference>
<dbReference type="PANTHER" id="PTHR24050">
    <property type="entry name" value="PA14 DOMAIN-CONTAINING PROTEIN"/>
    <property type="match status" value="1"/>
</dbReference>
<keyword evidence="1 5" id="KW-0245">EGF-like domain</keyword>
<dbReference type="InterPro" id="IPR049883">
    <property type="entry name" value="NOTCH1_EGF-like"/>
</dbReference>
<dbReference type="AlphaFoldDB" id="A0AA35SRE8"/>
<dbReference type="Proteomes" id="UP001174909">
    <property type="component" value="Unassembled WGS sequence"/>
</dbReference>
<evidence type="ECO:0000313" key="8">
    <source>
        <dbReference type="EMBL" id="CAI8033857.1"/>
    </source>
</evidence>
<evidence type="ECO:0000256" key="6">
    <source>
        <dbReference type="SAM" id="Coils"/>
    </source>
</evidence>
<dbReference type="InterPro" id="IPR000742">
    <property type="entry name" value="EGF"/>
</dbReference>
<keyword evidence="4" id="KW-1015">Disulfide bond</keyword>
<organism evidence="8 9">
    <name type="scientific">Geodia barretti</name>
    <name type="common">Barrett's horny sponge</name>
    <dbReference type="NCBI Taxonomy" id="519541"/>
    <lineage>
        <taxon>Eukaryota</taxon>
        <taxon>Metazoa</taxon>
        <taxon>Porifera</taxon>
        <taxon>Demospongiae</taxon>
        <taxon>Heteroscleromorpha</taxon>
        <taxon>Tetractinellida</taxon>
        <taxon>Astrophorina</taxon>
        <taxon>Geodiidae</taxon>
        <taxon>Geodia</taxon>
    </lineage>
</organism>
<protein>
    <submittedName>
        <fullName evidence="8">Fibulin-5</fullName>
    </submittedName>
</protein>
<evidence type="ECO:0000256" key="5">
    <source>
        <dbReference type="PROSITE-ProRule" id="PRU00076"/>
    </source>
</evidence>
<evidence type="ECO:0000313" key="9">
    <source>
        <dbReference type="Proteomes" id="UP001174909"/>
    </source>
</evidence>
<feature type="coiled-coil region" evidence="6">
    <location>
        <begin position="804"/>
        <end position="838"/>
    </location>
</feature>
<keyword evidence="6" id="KW-0175">Coiled coil</keyword>
<dbReference type="InterPro" id="IPR001881">
    <property type="entry name" value="EGF-like_Ca-bd_dom"/>
</dbReference>
<feature type="domain" description="EGF-like" evidence="7">
    <location>
        <begin position="145"/>
        <end position="181"/>
    </location>
</feature>
<name>A0AA35SRE8_GEOBA</name>
<feature type="coiled-coil region" evidence="6">
    <location>
        <begin position="985"/>
        <end position="1019"/>
    </location>
</feature>